<sequence length="516" mass="57100">MPNLVPKVKNCFSNPCVKSAIVDDAETHSRSQVASSASKGTRPHAREATETSLRQQVASSSSQRFSSTTHRAEEQTFGAQASSSSSQEVKRRPPRSKELSPNHPAASSASPQTRAHTARSEKSTSNNALASSSSLDARTRASSSKGSSSSNSVASSSSPEVKTRTQGSNALSTDNLVSFSRFPVGQSRTHGPKDYNPAETIREATTSYWAKAIKELEAKYPEEHKRFLQICKAEGVPLTRKELCEKVQEQAHQLKQKKKRFPKRSPMATNAMKVLERTFMSGARLEPTGGVAVACAAVFTFIQIASNKEEQQDSTLTILPEIVSIDEGWNAYEQRSLTYDHHLGPASQALRSNLVDLYVQIMILLGSIAHYCQQSLLGKIGRAIISEHEQWNKQLDRIKAIDKECAVRKGNFKEGEDFQKQNARLLQWISTVDPSFEHQNIQDKTKVGTVYSQCGRWLIDGPEYKKWRDGSGGQNPETLWLHGTGPQSFKPARDFPASHALSLALLLESPHRRREL</sequence>
<proteinExistence type="predicted"/>
<evidence type="ECO:0000313" key="2">
    <source>
        <dbReference type="EMBL" id="ERF69449.1"/>
    </source>
</evidence>
<protein>
    <recommendedName>
        <fullName evidence="4">NWD NACHT-NTPase N-terminal domain-containing protein</fullName>
    </recommendedName>
</protein>
<dbReference type="GeneID" id="19242732"/>
<reference evidence="3" key="1">
    <citation type="journal article" date="2014" name="BMC Genomics">
        <title>Genome characteristics reveal the impact of lichenization on lichen-forming fungus Endocarpon pusillum Hedwig (Verrucariales, Ascomycota).</title>
        <authorList>
            <person name="Wang Y.-Y."/>
            <person name="Liu B."/>
            <person name="Zhang X.-Y."/>
            <person name="Zhou Q.-M."/>
            <person name="Zhang T."/>
            <person name="Li H."/>
            <person name="Yu Y.-F."/>
            <person name="Zhang X.-L."/>
            <person name="Hao X.-Y."/>
            <person name="Wang M."/>
            <person name="Wang L."/>
            <person name="Wei J.-C."/>
        </authorList>
    </citation>
    <scope>NUCLEOTIDE SEQUENCE [LARGE SCALE GENOMIC DNA]</scope>
    <source>
        <strain evidence="3">Z07020 / HMAS-L-300199</strain>
    </source>
</reference>
<dbReference type="OrthoDB" id="7464126at2759"/>
<feature type="compositionally biased region" description="Basic and acidic residues" evidence="1">
    <location>
        <begin position="88"/>
        <end position="100"/>
    </location>
</feature>
<dbReference type="RefSeq" id="XP_007804922.1">
    <property type="nucleotide sequence ID" value="XM_007806731.1"/>
</dbReference>
<accession>U1HKG9</accession>
<gene>
    <name evidence="2" type="ORF">EPUS_07853</name>
</gene>
<organism evidence="2 3">
    <name type="scientific">Endocarpon pusillum (strain Z07020 / HMAS-L-300199)</name>
    <name type="common">Lichen-forming fungus</name>
    <dbReference type="NCBI Taxonomy" id="1263415"/>
    <lineage>
        <taxon>Eukaryota</taxon>
        <taxon>Fungi</taxon>
        <taxon>Dikarya</taxon>
        <taxon>Ascomycota</taxon>
        <taxon>Pezizomycotina</taxon>
        <taxon>Eurotiomycetes</taxon>
        <taxon>Chaetothyriomycetidae</taxon>
        <taxon>Verrucariales</taxon>
        <taxon>Verrucariaceae</taxon>
        <taxon>Endocarpon</taxon>
    </lineage>
</organism>
<dbReference type="EMBL" id="KE721408">
    <property type="protein sequence ID" value="ERF69449.1"/>
    <property type="molecule type" value="Genomic_DNA"/>
</dbReference>
<evidence type="ECO:0000256" key="1">
    <source>
        <dbReference type="SAM" id="MobiDB-lite"/>
    </source>
</evidence>
<name>U1HKG9_ENDPU</name>
<evidence type="ECO:0000313" key="3">
    <source>
        <dbReference type="Proteomes" id="UP000019373"/>
    </source>
</evidence>
<dbReference type="Proteomes" id="UP000019373">
    <property type="component" value="Unassembled WGS sequence"/>
</dbReference>
<feature type="compositionally biased region" description="Polar residues" evidence="1">
    <location>
        <begin position="164"/>
        <end position="174"/>
    </location>
</feature>
<dbReference type="OMA" id="ISEHEQW"/>
<feature type="compositionally biased region" description="Polar residues" evidence="1">
    <location>
        <begin position="77"/>
        <end position="87"/>
    </location>
</feature>
<feature type="compositionally biased region" description="Low complexity" evidence="1">
    <location>
        <begin position="123"/>
        <end position="158"/>
    </location>
</feature>
<evidence type="ECO:0008006" key="4">
    <source>
        <dbReference type="Google" id="ProtNLM"/>
    </source>
</evidence>
<feature type="region of interest" description="Disordered" evidence="1">
    <location>
        <begin position="25"/>
        <end position="174"/>
    </location>
</feature>
<feature type="compositionally biased region" description="Polar residues" evidence="1">
    <location>
        <begin position="30"/>
        <end position="39"/>
    </location>
</feature>
<dbReference type="HOGENOM" id="CLU_527871_0_0_1"/>
<dbReference type="AlphaFoldDB" id="U1HKG9"/>
<keyword evidence="3" id="KW-1185">Reference proteome</keyword>
<feature type="compositionally biased region" description="Low complexity" evidence="1">
    <location>
        <begin position="51"/>
        <end position="69"/>
    </location>
</feature>